<protein>
    <submittedName>
        <fullName evidence="1">Extracellular solute-binding protein</fullName>
    </submittedName>
</protein>
<evidence type="ECO:0000313" key="2">
    <source>
        <dbReference type="Proteomes" id="UP000426246"/>
    </source>
</evidence>
<keyword evidence="2" id="KW-1185">Reference proteome</keyword>
<evidence type="ECO:0000313" key="1">
    <source>
        <dbReference type="EMBL" id="QGQ95015.1"/>
    </source>
</evidence>
<dbReference type="InterPro" id="IPR006059">
    <property type="entry name" value="SBP"/>
</dbReference>
<reference evidence="2" key="1">
    <citation type="submission" date="2018-11" db="EMBL/GenBank/DDBJ databases">
        <title>Complete genome sequence of Paenibacillus sp. ML311-T8.</title>
        <authorList>
            <person name="Nam Y.-D."/>
            <person name="Kang J."/>
            <person name="Chung W.-H."/>
            <person name="Park Y.S."/>
        </authorList>
    </citation>
    <scope>NUCLEOTIDE SEQUENCE [LARGE SCALE GENOMIC DNA]</scope>
    <source>
        <strain evidence="2">ML311-T8</strain>
    </source>
</reference>
<dbReference type="Pfam" id="PF01547">
    <property type="entry name" value="SBP_bac_1"/>
    <property type="match status" value="1"/>
</dbReference>
<dbReference type="Gene3D" id="3.40.190.10">
    <property type="entry name" value="Periplasmic binding protein-like II"/>
    <property type="match status" value="2"/>
</dbReference>
<dbReference type="AlphaFoldDB" id="A0A6B8RHE5"/>
<organism evidence="1 2">
    <name type="scientific">Paenibacillus psychroresistens</name>
    <dbReference type="NCBI Taxonomy" id="1778678"/>
    <lineage>
        <taxon>Bacteria</taxon>
        <taxon>Bacillati</taxon>
        <taxon>Bacillota</taxon>
        <taxon>Bacilli</taxon>
        <taxon>Bacillales</taxon>
        <taxon>Paenibacillaceae</taxon>
        <taxon>Paenibacillus</taxon>
    </lineage>
</organism>
<dbReference type="EMBL" id="CP034235">
    <property type="protein sequence ID" value="QGQ95015.1"/>
    <property type="molecule type" value="Genomic_DNA"/>
</dbReference>
<dbReference type="KEGG" id="ppsc:EHS13_09015"/>
<proteinExistence type="predicted"/>
<accession>A0A6B8RHE5</accession>
<sequence length="496" mass="54304">MLIFNKQGSLYIVHASIISQGGLQMRKGKLRFGARLMVLAMVMSVILSACSSKSASDDKAAAKETEHAATAAATATAATTATPEVTEAPKAKDKVKLTFAYNWTGTDAKAEIYEGLLKKYMEEHKDTVDITLEATPGDEHKTKMKIEIASGNQPDLFMYYNGDAYIKPLVDGKVIVSAEEYMAVSKAVKKEQWTDSAWDSFKLGDQHYGFPVESFKGFFMYNKTIFDKYKLTVPTTYAELKVVSKVLRDNGIIPLAMSSKGGNPGHLFFDQIRDQFPDGIADAQNLGTSFKFDSPSAITTANIIDDMRKNKMFPDDTIANGDWGPSITTYNEGKAAMIYSFPWMIGTFKPEIGAVSEMAAFPKMDNATVDPAGFTIGGVSMGLVVSRKPFEDMAKQAELVKFSDFLVSDEMFSALGKASMTPAKDLKLAVTDLNPLFVKFVDFAGKQGMYPPVYNWFPTPDSAAEYFSQLDSLFAGAVKPDAFISSIQKSVAKAKK</sequence>
<dbReference type="SUPFAM" id="SSF53850">
    <property type="entry name" value="Periplasmic binding protein-like II"/>
    <property type="match status" value="1"/>
</dbReference>
<dbReference type="InterPro" id="IPR050490">
    <property type="entry name" value="Bact_solute-bd_prot1"/>
</dbReference>
<dbReference type="PANTHER" id="PTHR43649">
    <property type="entry name" value="ARABINOSE-BINDING PROTEIN-RELATED"/>
    <property type="match status" value="1"/>
</dbReference>
<gene>
    <name evidence="1" type="ORF">EHS13_09015</name>
</gene>
<dbReference type="Proteomes" id="UP000426246">
    <property type="component" value="Chromosome"/>
</dbReference>
<name>A0A6B8RHE5_9BACL</name>